<dbReference type="AlphaFoldDB" id="A0AAW2XLA0"/>
<reference evidence="1" key="2">
    <citation type="journal article" date="2024" name="Plant">
        <title>Genomic evolution and insights into agronomic trait innovations of Sesamum species.</title>
        <authorList>
            <person name="Miao H."/>
            <person name="Wang L."/>
            <person name="Qu L."/>
            <person name="Liu H."/>
            <person name="Sun Y."/>
            <person name="Le M."/>
            <person name="Wang Q."/>
            <person name="Wei S."/>
            <person name="Zheng Y."/>
            <person name="Lin W."/>
            <person name="Duan Y."/>
            <person name="Cao H."/>
            <person name="Xiong S."/>
            <person name="Wang X."/>
            <person name="Wei L."/>
            <person name="Li C."/>
            <person name="Ma Q."/>
            <person name="Ju M."/>
            <person name="Zhao R."/>
            <person name="Li G."/>
            <person name="Mu C."/>
            <person name="Tian Q."/>
            <person name="Mei H."/>
            <person name="Zhang T."/>
            <person name="Gao T."/>
            <person name="Zhang H."/>
        </authorList>
    </citation>
    <scope>NUCLEOTIDE SEQUENCE</scope>
    <source>
        <strain evidence="1">KEN1</strain>
    </source>
</reference>
<evidence type="ECO:0000313" key="1">
    <source>
        <dbReference type="EMBL" id="KAL0453646.1"/>
    </source>
</evidence>
<comment type="caution">
    <text evidence="1">The sequence shown here is derived from an EMBL/GenBank/DDBJ whole genome shotgun (WGS) entry which is preliminary data.</text>
</comment>
<dbReference type="EMBL" id="JACGWN010000004">
    <property type="protein sequence ID" value="KAL0453646.1"/>
    <property type="molecule type" value="Genomic_DNA"/>
</dbReference>
<protein>
    <submittedName>
        <fullName evidence="1">Uncharacterized protein</fullName>
    </submittedName>
</protein>
<proteinExistence type="predicted"/>
<accession>A0AAW2XLA0</accession>
<reference evidence="1" key="1">
    <citation type="submission" date="2020-06" db="EMBL/GenBank/DDBJ databases">
        <authorList>
            <person name="Li T."/>
            <person name="Hu X."/>
            <person name="Zhang T."/>
            <person name="Song X."/>
            <person name="Zhang H."/>
            <person name="Dai N."/>
            <person name="Sheng W."/>
            <person name="Hou X."/>
            <person name="Wei L."/>
        </authorList>
    </citation>
    <scope>NUCLEOTIDE SEQUENCE</scope>
    <source>
        <strain evidence="1">KEN1</strain>
        <tissue evidence="1">Leaf</tissue>
    </source>
</reference>
<gene>
    <name evidence="1" type="ORF">Slati_1342700</name>
</gene>
<sequence>MGMRKEEKMECALEMGLPKNRQHKIREWCDQGAWATGRLLQLPDHHCPFAIITVTL</sequence>
<organism evidence="1">
    <name type="scientific">Sesamum latifolium</name>
    <dbReference type="NCBI Taxonomy" id="2727402"/>
    <lineage>
        <taxon>Eukaryota</taxon>
        <taxon>Viridiplantae</taxon>
        <taxon>Streptophyta</taxon>
        <taxon>Embryophyta</taxon>
        <taxon>Tracheophyta</taxon>
        <taxon>Spermatophyta</taxon>
        <taxon>Magnoliopsida</taxon>
        <taxon>eudicotyledons</taxon>
        <taxon>Gunneridae</taxon>
        <taxon>Pentapetalae</taxon>
        <taxon>asterids</taxon>
        <taxon>lamiids</taxon>
        <taxon>Lamiales</taxon>
        <taxon>Pedaliaceae</taxon>
        <taxon>Sesamum</taxon>
    </lineage>
</organism>
<name>A0AAW2XLA0_9LAMI</name>